<dbReference type="InterPro" id="IPR043519">
    <property type="entry name" value="NT_sf"/>
</dbReference>
<dbReference type="InterPro" id="IPR018944">
    <property type="entry name" value="DNA_pol_lambd_fingers_domain"/>
</dbReference>
<evidence type="ECO:0000256" key="4">
    <source>
        <dbReference type="ARBA" id="ARBA00022634"/>
    </source>
</evidence>
<comment type="catalytic activity">
    <reaction evidence="15 17">
        <text>DNA(n) + a 2'-deoxyribonucleoside 5'-triphosphate = DNA(n+1) + diphosphate</text>
        <dbReference type="Rhea" id="RHEA:22508"/>
        <dbReference type="Rhea" id="RHEA-COMP:17339"/>
        <dbReference type="Rhea" id="RHEA-COMP:17340"/>
        <dbReference type="ChEBI" id="CHEBI:33019"/>
        <dbReference type="ChEBI" id="CHEBI:61560"/>
        <dbReference type="ChEBI" id="CHEBI:173112"/>
        <dbReference type="EC" id="2.7.7.7"/>
    </reaction>
</comment>
<dbReference type="EMBL" id="MCGO01000040">
    <property type="protein sequence ID" value="ORY39402.1"/>
    <property type="molecule type" value="Genomic_DNA"/>
</dbReference>
<dbReference type="GO" id="GO:0006303">
    <property type="term" value="P:double-strand break repair via nonhomologous end joining"/>
    <property type="evidence" value="ECO:0007669"/>
    <property type="project" value="TreeGrafter"/>
</dbReference>
<dbReference type="GO" id="GO:0005634">
    <property type="term" value="C:nucleus"/>
    <property type="evidence" value="ECO:0007669"/>
    <property type="project" value="UniProtKB-SubCell"/>
</dbReference>
<dbReference type="SMART" id="SM00483">
    <property type="entry name" value="POLXc"/>
    <property type="match status" value="1"/>
</dbReference>
<dbReference type="PANTHER" id="PTHR11276:SF28">
    <property type="entry name" value="DNA POLYMERASE LAMBDA"/>
    <property type="match status" value="1"/>
</dbReference>
<dbReference type="Pfam" id="PF00533">
    <property type="entry name" value="BRCT"/>
    <property type="match status" value="1"/>
</dbReference>
<dbReference type="SUPFAM" id="SSF81585">
    <property type="entry name" value="PsbU/PolX domain-like"/>
    <property type="match status" value="1"/>
</dbReference>
<evidence type="ECO:0000256" key="7">
    <source>
        <dbReference type="ARBA" id="ARBA00022705"/>
    </source>
</evidence>
<dbReference type="InterPro" id="IPR022312">
    <property type="entry name" value="DNA_pol_X"/>
</dbReference>
<accession>A0A1Y2BXA2</accession>
<dbReference type="GO" id="GO:0003677">
    <property type="term" value="F:DNA binding"/>
    <property type="evidence" value="ECO:0007669"/>
    <property type="project" value="UniProtKB-UniRule"/>
</dbReference>
<dbReference type="Proteomes" id="UP000193642">
    <property type="component" value="Unassembled WGS sequence"/>
</dbReference>
<evidence type="ECO:0000256" key="3">
    <source>
        <dbReference type="ARBA" id="ARBA00008323"/>
    </source>
</evidence>
<dbReference type="Pfam" id="PF14716">
    <property type="entry name" value="HHH_8"/>
    <property type="match status" value="1"/>
</dbReference>
<keyword evidence="12 17" id="KW-0234">DNA repair</keyword>
<comment type="cofactor">
    <cofactor evidence="1">
        <name>Mn(2+)</name>
        <dbReference type="ChEBI" id="CHEBI:29035"/>
    </cofactor>
</comment>
<dbReference type="SUPFAM" id="SSF52113">
    <property type="entry name" value="BRCT domain"/>
    <property type="match status" value="1"/>
</dbReference>
<comment type="subcellular location">
    <subcellularLocation>
        <location evidence="2 17">Nucleus</location>
    </subcellularLocation>
</comment>
<evidence type="ECO:0000256" key="8">
    <source>
        <dbReference type="ARBA" id="ARBA00022723"/>
    </source>
</evidence>
<evidence type="ECO:0000256" key="10">
    <source>
        <dbReference type="ARBA" id="ARBA00022932"/>
    </source>
</evidence>
<dbReference type="PRINTS" id="PR00869">
    <property type="entry name" value="DNAPOLX"/>
</dbReference>
<dbReference type="InterPro" id="IPR010996">
    <property type="entry name" value="HHH_MUS81"/>
</dbReference>
<protein>
    <recommendedName>
        <fullName evidence="17">DNA polymerase</fullName>
        <ecNumber evidence="17">2.7.7.7</ecNumber>
    </recommendedName>
</protein>
<dbReference type="InterPro" id="IPR002008">
    <property type="entry name" value="DNA_pol_X_beta-like"/>
</dbReference>
<dbReference type="InterPro" id="IPR029398">
    <property type="entry name" value="PolB_thumb"/>
</dbReference>
<dbReference type="Pfam" id="PF14792">
    <property type="entry name" value="DNA_pol_B_palm"/>
    <property type="match status" value="1"/>
</dbReference>
<keyword evidence="9 17" id="KW-0227">DNA damage</keyword>
<dbReference type="GO" id="GO:0046872">
    <property type="term" value="F:metal ion binding"/>
    <property type="evidence" value="ECO:0007669"/>
    <property type="project" value="UniProtKB-UniRule"/>
</dbReference>
<keyword evidence="4" id="KW-0237">DNA synthesis</keyword>
<evidence type="ECO:0000256" key="9">
    <source>
        <dbReference type="ARBA" id="ARBA00022763"/>
    </source>
</evidence>
<dbReference type="SUPFAM" id="SSF81301">
    <property type="entry name" value="Nucleotidyltransferase"/>
    <property type="match status" value="1"/>
</dbReference>
<reference evidence="19 20" key="1">
    <citation type="submission" date="2016-07" db="EMBL/GenBank/DDBJ databases">
        <title>Pervasive Adenine N6-methylation of Active Genes in Fungi.</title>
        <authorList>
            <consortium name="DOE Joint Genome Institute"/>
            <person name="Mondo S.J."/>
            <person name="Dannebaum R.O."/>
            <person name="Kuo R.C."/>
            <person name="Labutti K."/>
            <person name="Haridas S."/>
            <person name="Kuo A."/>
            <person name="Salamov A."/>
            <person name="Ahrendt S.R."/>
            <person name="Lipzen A."/>
            <person name="Sullivan W."/>
            <person name="Andreopoulos W.B."/>
            <person name="Clum A."/>
            <person name="Lindquist E."/>
            <person name="Daum C."/>
            <person name="Ramamoorthy G.K."/>
            <person name="Gryganskyi A."/>
            <person name="Culley D."/>
            <person name="Magnuson J.K."/>
            <person name="James T.Y."/>
            <person name="O'Malley M.A."/>
            <person name="Stajich J.E."/>
            <person name="Spatafora J.W."/>
            <person name="Visel A."/>
            <person name="Grigoriev I.V."/>
        </authorList>
    </citation>
    <scope>NUCLEOTIDE SEQUENCE [LARGE SCALE GENOMIC DNA]</scope>
    <source>
        <strain evidence="19 20">JEL800</strain>
    </source>
</reference>
<evidence type="ECO:0000256" key="17">
    <source>
        <dbReference type="RuleBase" id="RU366014"/>
    </source>
</evidence>
<dbReference type="Gene3D" id="1.10.150.20">
    <property type="entry name" value="5' to 3' exonuclease, C-terminal subdomain"/>
    <property type="match status" value="1"/>
</dbReference>
<keyword evidence="10 17" id="KW-0239">DNA-directed DNA polymerase</keyword>
<keyword evidence="8" id="KW-0479">Metal-binding</keyword>
<dbReference type="STRING" id="329046.A0A1Y2BXA2"/>
<dbReference type="PROSITE" id="PS50172">
    <property type="entry name" value="BRCT"/>
    <property type="match status" value="1"/>
</dbReference>
<evidence type="ECO:0000256" key="16">
    <source>
        <dbReference type="PIRSR" id="PIRSR622312-50"/>
    </source>
</evidence>
<comment type="caution">
    <text evidence="19">The sequence shown here is derived from an EMBL/GenBank/DDBJ whole genome shotgun (WGS) entry which is preliminary data.</text>
</comment>
<dbReference type="Gene3D" id="3.30.210.10">
    <property type="entry name" value="DNA polymerase, thumb domain"/>
    <property type="match status" value="1"/>
</dbReference>
<dbReference type="EC" id="2.7.7.7" evidence="17"/>
<dbReference type="InterPro" id="IPR037160">
    <property type="entry name" value="DNA_Pol_thumb_sf"/>
</dbReference>
<dbReference type="InterPro" id="IPR001357">
    <property type="entry name" value="BRCT_dom"/>
</dbReference>
<dbReference type="Gene3D" id="3.30.460.10">
    <property type="entry name" value="Beta Polymerase, domain 2"/>
    <property type="match status" value="1"/>
</dbReference>
<dbReference type="Pfam" id="PF14791">
    <property type="entry name" value="DNA_pol_B_thumb"/>
    <property type="match status" value="1"/>
</dbReference>
<keyword evidence="13" id="KW-0456">Lyase</keyword>
<evidence type="ECO:0000256" key="14">
    <source>
        <dbReference type="ARBA" id="ARBA00023242"/>
    </source>
</evidence>
<dbReference type="Gene3D" id="3.40.50.10190">
    <property type="entry name" value="BRCT domain"/>
    <property type="match status" value="1"/>
</dbReference>
<evidence type="ECO:0000256" key="13">
    <source>
        <dbReference type="ARBA" id="ARBA00023239"/>
    </source>
</evidence>
<keyword evidence="14 17" id="KW-0539">Nucleus</keyword>
<evidence type="ECO:0000256" key="5">
    <source>
        <dbReference type="ARBA" id="ARBA00022679"/>
    </source>
</evidence>
<dbReference type="FunFam" id="1.10.150.20:FF:000010">
    <property type="entry name" value="DNA polymerase lambda"/>
    <property type="match status" value="1"/>
</dbReference>
<evidence type="ECO:0000313" key="19">
    <source>
        <dbReference type="EMBL" id="ORY39402.1"/>
    </source>
</evidence>
<feature type="active site" description="Nucleophile; Schiff-base intermediate with DNA; for 5'-dRP lyase activity" evidence="16">
    <location>
        <position position="261"/>
    </location>
</feature>
<evidence type="ECO:0000256" key="11">
    <source>
        <dbReference type="ARBA" id="ARBA00023125"/>
    </source>
</evidence>
<evidence type="ECO:0000259" key="18">
    <source>
        <dbReference type="PROSITE" id="PS50172"/>
    </source>
</evidence>
<keyword evidence="7" id="KW-0235">DNA replication</keyword>
<dbReference type="InterPro" id="IPR027421">
    <property type="entry name" value="DNA_pol_lamdba_lyase_dom_sf"/>
</dbReference>
<keyword evidence="5 17" id="KW-0808">Transferase</keyword>
<dbReference type="InterPro" id="IPR036420">
    <property type="entry name" value="BRCT_dom_sf"/>
</dbReference>
<evidence type="ECO:0000256" key="15">
    <source>
        <dbReference type="ARBA" id="ARBA00049244"/>
    </source>
</evidence>
<evidence type="ECO:0000256" key="2">
    <source>
        <dbReference type="ARBA" id="ARBA00004123"/>
    </source>
</evidence>
<dbReference type="OrthoDB" id="205514at2759"/>
<dbReference type="InterPro" id="IPR019843">
    <property type="entry name" value="DNA_pol-X_BS"/>
</dbReference>
<dbReference type="GO" id="GO:0016829">
    <property type="term" value="F:lyase activity"/>
    <property type="evidence" value="ECO:0007669"/>
    <property type="project" value="UniProtKB-KW"/>
</dbReference>
<dbReference type="Pfam" id="PF10391">
    <property type="entry name" value="DNA_pol_lambd_f"/>
    <property type="match status" value="1"/>
</dbReference>
<evidence type="ECO:0000256" key="6">
    <source>
        <dbReference type="ARBA" id="ARBA00022695"/>
    </source>
</evidence>
<comment type="function">
    <text evidence="17">DNA polymerase that functions in several pathways of DNA repair. Involved in base excision repair (BER) responsible for repair of lesions that give rise to abasic (AP) sites in DNA. Also contributes to DNA double-strand break repair by non-homologous end joining and homologous recombination. Has both template-dependent and template-independent (terminal transferase) DNA polymerase activities. Has also a 5'-deoxyribose-5-phosphate lyase (dRP lyase) activity.</text>
</comment>
<dbReference type="AlphaFoldDB" id="A0A1Y2BXA2"/>
<dbReference type="InterPro" id="IPR028207">
    <property type="entry name" value="DNA_pol_B_palm_palm"/>
</dbReference>
<dbReference type="PROSITE" id="PS00522">
    <property type="entry name" value="DNA_POLYMERASE_X"/>
    <property type="match status" value="1"/>
</dbReference>
<dbReference type="Gene3D" id="1.10.150.110">
    <property type="entry name" value="DNA polymerase beta, N-terminal domain-like"/>
    <property type="match status" value="1"/>
</dbReference>
<evidence type="ECO:0000313" key="20">
    <source>
        <dbReference type="Proteomes" id="UP000193642"/>
    </source>
</evidence>
<proteinExistence type="inferred from homology"/>
<evidence type="ECO:0000256" key="1">
    <source>
        <dbReference type="ARBA" id="ARBA00001936"/>
    </source>
</evidence>
<sequence length="517" mass="58385">MTSKLLFHDVHAILIPENISKTRIDIMRQRLTEKGGTVVTSTSTKVTHIITAHQCLHQVLGFLKLDTLPPDCKVVSPDFIAKSIQHGCLEHSGCEVQFIEPALPKKTESVIRVLDSDEELSEAETEPLDDYEQQLMESMWSESQAATTETDNEFENPPSIYSEATNAEATSNSNQTERKKIIIPEALLRYMNASPNSSENKNQHITDEFTRLVKRAETEGNQWRIRSYKKAVKIISKLSFRIMSKEDVKGLKGIGKNMTLKIEEILRTGYSLKAHTIPEKFGPLEKFKNIYGVGEKIAEKFYTIGYRTLEDVKSKATLTRDQQLGIKYYDDFLQRIPRSECSKIAEFVTKMVHELDANLICRMMGSYLRGSETCGDVDFMITDPNGLPNEGLLESIVLKLKNVGFILENLSSPASEDGHERIWRGICKLAGVGIARRIDILIVPFDELGAATIYFTGNTEFNRCIRLLARKMGYSLNQHGLFRKGPNGEKTLVASKTEQEIFDILGVPWKPATERNI</sequence>
<dbReference type="SUPFAM" id="SSF47802">
    <property type="entry name" value="DNA polymerase beta, N-terminal domain-like"/>
    <property type="match status" value="1"/>
</dbReference>
<dbReference type="GO" id="GO:0003887">
    <property type="term" value="F:DNA-directed DNA polymerase activity"/>
    <property type="evidence" value="ECO:0007669"/>
    <property type="project" value="UniProtKB-UniRule"/>
</dbReference>
<comment type="similarity">
    <text evidence="3 17">Belongs to the DNA polymerase type-X family.</text>
</comment>
<organism evidence="19 20">
    <name type="scientific">Rhizoclosmatium globosum</name>
    <dbReference type="NCBI Taxonomy" id="329046"/>
    <lineage>
        <taxon>Eukaryota</taxon>
        <taxon>Fungi</taxon>
        <taxon>Fungi incertae sedis</taxon>
        <taxon>Chytridiomycota</taxon>
        <taxon>Chytridiomycota incertae sedis</taxon>
        <taxon>Chytridiomycetes</taxon>
        <taxon>Chytridiales</taxon>
        <taxon>Chytriomycetaceae</taxon>
        <taxon>Rhizoclosmatium</taxon>
    </lineage>
</organism>
<keyword evidence="11" id="KW-0238">DNA-binding</keyword>
<dbReference type="CDD" id="cd00141">
    <property type="entry name" value="NT_POLXc"/>
    <property type="match status" value="1"/>
</dbReference>
<keyword evidence="20" id="KW-1185">Reference proteome</keyword>
<feature type="domain" description="BRCT" evidence="18">
    <location>
        <begin position="2"/>
        <end position="87"/>
    </location>
</feature>
<dbReference type="InterPro" id="IPR002054">
    <property type="entry name" value="DNA-dir_DNA_pol_X"/>
</dbReference>
<evidence type="ECO:0000256" key="12">
    <source>
        <dbReference type="ARBA" id="ARBA00023204"/>
    </source>
</evidence>
<dbReference type="GO" id="GO:0006260">
    <property type="term" value="P:DNA replication"/>
    <property type="evidence" value="ECO:0007669"/>
    <property type="project" value="UniProtKB-KW"/>
</dbReference>
<name>A0A1Y2BXA2_9FUNG</name>
<dbReference type="PRINTS" id="PR00870">
    <property type="entry name" value="DNAPOLXBETA"/>
</dbReference>
<dbReference type="PANTHER" id="PTHR11276">
    <property type="entry name" value="DNA POLYMERASE TYPE-X FAMILY MEMBER"/>
    <property type="match status" value="1"/>
</dbReference>
<keyword evidence="6 17" id="KW-0548">Nucleotidyltransferase</keyword>
<gene>
    <name evidence="19" type="ORF">BCR33DRAFT_720233</name>
</gene>